<dbReference type="InterPro" id="IPR018841">
    <property type="entry name" value="DUF2442"/>
</dbReference>
<comment type="caution">
    <text evidence="1">The sequence shown here is derived from an EMBL/GenBank/DDBJ whole genome shotgun (WGS) entry which is preliminary data.</text>
</comment>
<dbReference type="Proteomes" id="UP000468766">
    <property type="component" value="Unassembled WGS sequence"/>
</dbReference>
<evidence type="ECO:0000313" key="2">
    <source>
        <dbReference type="Proteomes" id="UP000468766"/>
    </source>
</evidence>
<dbReference type="Pfam" id="PF10387">
    <property type="entry name" value="DUF2442"/>
    <property type="match status" value="1"/>
</dbReference>
<dbReference type="RefSeq" id="WP_151621701.1">
    <property type="nucleotide sequence ID" value="NZ_WBXO01000014.1"/>
</dbReference>
<protein>
    <submittedName>
        <fullName evidence="1">DUF2442 domain-containing protein</fullName>
    </submittedName>
</protein>
<proteinExistence type="predicted"/>
<reference evidence="1 2" key="1">
    <citation type="submission" date="2019-10" db="EMBL/GenBank/DDBJ databases">
        <title>Whole-genome sequence of the extremophile Heliorestis acidaminivorans DSM 24790.</title>
        <authorList>
            <person name="Kyndt J.A."/>
            <person name="Meyer T.E."/>
        </authorList>
    </citation>
    <scope>NUCLEOTIDE SEQUENCE [LARGE SCALE GENOMIC DNA]</scope>
    <source>
        <strain evidence="1 2">DSM 24790</strain>
    </source>
</reference>
<dbReference type="InterPro" id="IPR036782">
    <property type="entry name" value="NE0471-like_N"/>
</dbReference>
<accession>A0A6I0EZ83</accession>
<dbReference type="EMBL" id="WBXO01000014">
    <property type="protein sequence ID" value="KAB2951163.1"/>
    <property type="molecule type" value="Genomic_DNA"/>
</dbReference>
<evidence type="ECO:0000313" key="1">
    <source>
        <dbReference type="EMBL" id="KAB2951163.1"/>
    </source>
</evidence>
<keyword evidence="2" id="KW-1185">Reference proteome</keyword>
<sequence length="102" mass="11707">MFPKVVQVVPTHNYRVYLYFEDGKIKLFDASKLIEKGVFQQLQDIDVFKSTCTVMNHTLAWDLSGKFDPTDCLDLDPEELYNSCPDVEEPSFLLEEALKAKG</sequence>
<name>A0A6I0EZ83_9FIRM</name>
<dbReference type="OrthoDB" id="1666234at2"/>
<organism evidence="1 2">
    <name type="scientific">Heliorestis acidaminivorans</name>
    <dbReference type="NCBI Taxonomy" id="553427"/>
    <lineage>
        <taxon>Bacteria</taxon>
        <taxon>Bacillati</taxon>
        <taxon>Bacillota</taxon>
        <taxon>Clostridia</taxon>
        <taxon>Eubacteriales</taxon>
        <taxon>Heliobacteriaceae</taxon>
        <taxon>Heliorestis</taxon>
    </lineage>
</organism>
<dbReference type="Gene3D" id="3.30.2020.10">
    <property type="entry name" value="NE0471-like N-terminal domain"/>
    <property type="match status" value="1"/>
</dbReference>
<dbReference type="AlphaFoldDB" id="A0A6I0EZ83"/>
<dbReference type="SUPFAM" id="SSF143880">
    <property type="entry name" value="NE0471 N-terminal domain-like"/>
    <property type="match status" value="1"/>
</dbReference>
<gene>
    <name evidence="1" type="ORF">F9B85_13230</name>
</gene>